<dbReference type="EMBL" id="JACHFN010000002">
    <property type="protein sequence ID" value="MBB5233263.1"/>
    <property type="molecule type" value="Genomic_DNA"/>
</dbReference>
<proteinExistence type="predicted"/>
<dbReference type="AlphaFoldDB" id="A0A7W8GD27"/>
<protein>
    <submittedName>
        <fullName evidence="1">Uncharacterized protein</fullName>
    </submittedName>
</protein>
<evidence type="ECO:0000313" key="2">
    <source>
        <dbReference type="Proteomes" id="UP000525389"/>
    </source>
</evidence>
<dbReference type="Proteomes" id="UP000525389">
    <property type="component" value="Unassembled WGS sequence"/>
</dbReference>
<name>A0A7W8GD27_9DEIO</name>
<gene>
    <name evidence="1" type="ORF">HNQ09_000680</name>
</gene>
<accession>A0A7W8GD27</accession>
<organism evidence="1 2">
    <name type="scientific">Deinococcus budaensis</name>
    <dbReference type="NCBI Taxonomy" id="1665626"/>
    <lineage>
        <taxon>Bacteria</taxon>
        <taxon>Thermotogati</taxon>
        <taxon>Deinococcota</taxon>
        <taxon>Deinococci</taxon>
        <taxon>Deinococcales</taxon>
        <taxon>Deinococcaceae</taxon>
        <taxon>Deinococcus</taxon>
    </lineage>
</organism>
<evidence type="ECO:0000313" key="1">
    <source>
        <dbReference type="EMBL" id="MBB5233263.1"/>
    </source>
</evidence>
<keyword evidence="2" id="KW-1185">Reference proteome</keyword>
<dbReference type="RefSeq" id="WP_184025490.1">
    <property type="nucleotide sequence ID" value="NZ_JACHFN010000002.1"/>
</dbReference>
<reference evidence="1 2" key="1">
    <citation type="submission" date="2020-08" db="EMBL/GenBank/DDBJ databases">
        <title>Genomic Encyclopedia of Type Strains, Phase IV (KMG-IV): sequencing the most valuable type-strain genomes for metagenomic binning, comparative biology and taxonomic classification.</title>
        <authorList>
            <person name="Goeker M."/>
        </authorList>
    </citation>
    <scope>NUCLEOTIDE SEQUENCE [LARGE SCALE GENOMIC DNA]</scope>
    <source>
        <strain evidence="1 2">DSM 101791</strain>
    </source>
</reference>
<sequence>MGSQGLYLALWIAGGLLWAGPPRELPRFASPVRLGVDELQGRWTHKNGQVYEVREEWFCPVGERAFPEHPSPFDCSTLDDSDGRLTFFVDDQRVPARTYRRWGRDVLVAEWDGLTFSRPVPQR</sequence>
<comment type="caution">
    <text evidence="1">The sequence shown here is derived from an EMBL/GenBank/DDBJ whole genome shotgun (WGS) entry which is preliminary data.</text>
</comment>